<evidence type="ECO:0000259" key="1">
    <source>
        <dbReference type="PROSITE" id="PS50835"/>
    </source>
</evidence>
<comment type="caution">
    <text evidence="2">The sequence shown here is derived from an EMBL/GenBank/DDBJ whole genome shotgun (WGS) entry which is preliminary data.</text>
</comment>
<dbReference type="Proteomes" id="UP001142489">
    <property type="component" value="Unassembled WGS sequence"/>
</dbReference>
<gene>
    <name evidence="2" type="ORF">JRQ81_004686</name>
</gene>
<evidence type="ECO:0000313" key="3">
    <source>
        <dbReference type="Proteomes" id="UP001142489"/>
    </source>
</evidence>
<dbReference type="PROSITE" id="PS50835">
    <property type="entry name" value="IG_LIKE"/>
    <property type="match status" value="1"/>
</dbReference>
<dbReference type="InterPro" id="IPR013106">
    <property type="entry name" value="Ig_V-set"/>
</dbReference>
<sequence>MGGNGVLFTGSAGWACSCPGWLLPNPPSCPNPPLGGPKFCVVPTACWPLPDPPGMYAITCPGKKYAGDVENPQNIIESRSHGQIVVTQTPSSFQANPGDTVTIQCKASSSVSANMNLYQFKAGQNPKLLIYYATSRFEGTPDRFSGSGSGTSFTFTINGVRPEDEGEYYCGQGYSRPLHSDTFHYKNQIGFLIQEEWC</sequence>
<protein>
    <recommendedName>
        <fullName evidence="1">Ig-like domain-containing protein</fullName>
    </recommendedName>
</protein>
<dbReference type="InterPro" id="IPR013783">
    <property type="entry name" value="Ig-like_fold"/>
</dbReference>
<accession>A0A9Q1AVE5</accession>
<dbReference type="Gene3D" id="2.60.40.10">
    <property type="entry name" value="Immunoglobulins"/>
    <property type="match status" value="1"/>
</dbReference>
<feature type="domain" description="Ig-like" evidence="1">
    <location>
        <begin position="72"/>
        <end position="170"/>
    </location>
</feature>
<proteinExistence type="predicted"/>
<dbReference type="OrthoDB" id="9902371at2759"/>
<name>A0A9Q1AVE5_9SAUR</name>
<dbReference type="InterPro" id="IPR050150">
    <property type="entry name" value="IgV_Light_Chain"/>
</dbReference>
<dbReference type="InterPro" id="IPR003599">
    <property type="entry name" value="Ig_sub"/>
</dbReference>
<dbReference type="Pfam" id="PF07686">
    <property type="entry name" value="V-set"/>
    <property type="match status" value="1"/>
</dbReference>
<keyword evidence="3" id="KW-1185">Reference proteome</keyword>
<dbReference type="EMBL" id="JAPFRF010000012">
    <property type="protein sequence ID" value="KAJ7313377.1"/>
    <property type="molecule type" value="Genomic_DNA"/>
</dbReference>
<dbReference type="AlphaFoldDB" id="A0A9Q1AVE5"/>
<dbReference type="PANTHER" id="PTHR23267">
    <property type="entry name" value="IMMUNOGLOBULIN LIGHT CHAIN"/>
    <property type="match status" value="1"/>
</dbReference>
<organism evidence="2 3">
    <name type="scientific">Phrynocephalus forsythii</name>
    <dbReference type="NCBI Taxonomy" id="171643"/>
    <lineage>
        <taxon>Eukaryota</taxon>
        <taxon>Metazoa</taxon>
        <taxon>Chordata</taxon>
        <taxon>Craniata</taxon>
        <taxon>Vertebrata</taxon>
        <taxon>Euteleostomi</taxon>
        <taxon>Lepidosauria</taxon>
        <taxon>Squamata</taxon>
        <taxon>Bifurcata</taxon>
        <taxon>Unidentata</taxon>
        <taxon>Episquamata</taxon>
        <taxon>Toxicofera</taxon>
        <taxon>Iguania</taxon>
        <taxon>Acrodonta</taxon>
        <taxon>Agamidae</taxon>
        <taxon>Agaminae</taxon>
        <taxon>Phrynocephalus</taxon>
    </lineage>
</organism>
<dbReference type="SMART" id="SM00409">
    <property type="entry name" value="IG"/>
    <property type="match status" value="1"/>
</dbReference>
<evidence type="ECO:0000313" key="2">
    <source>
        <dbReference type="EMBL" id="KAJ7313377.1"/>
    </source>
</evidence>
<reference evidence="2" key="1">
    <citation type="journal article" date="2023" name="DNA Res.">
        <title>Chromosome-level genome assembly of Phrynocephalus forsythii using third-generation DNA sequencing and Hi-C analysis.</title>
        <authorList>
            <person name="Qi Y."/>
            <person name="Zhao W."/>
            <person name="Zhao Y."/>
            <person name="Niu C."/>
            <person name="Cao S."/>
            <person name="Zhang Y."/>
        </authorList>
    </citation>
    <scope>NUCLEOTIDE SEQUENCE</scope>
    <source>
        <tissue evidence="2">Muscle</tissue>
    </source>
</reference>
<dbReference type="InterPro" id="IPR036179">
    <property type="entry name" value="Ig-like_dom_sf"/>
</dbReference>
<dbReference type="SMART" id="SM00406">
    <property type="entry name" value="IGv"/>
    <property type="match status" value="1"/>
</dbReference>
<dbReference type="FunFam" id="2.60.40.10:FF:002557">
    <property type="entry name" value="Uncharacterized protein"/>
    <property type="match status" value="1"/>
</dbReference>
<dbReference type="SUPFAM" id="SSF48726">
    <property type="entry name" value="Immunoglobulin"/>
    <property type="match status" value="1"/>
</dbReference>
<dbReference type="InterPro" id="IPR007110">
    <property type="entry name" value="Ig-like_dom"/>
</dbReference>